<dbReference type="Proteomes" id="UP000033393">
    <property type="component" value="Unassembled WGS sequence"/>
</dbReference>
<dbReference type="AlphaFoldDB" id="A0A0F0GYA0"/>
<dbReference type="EMBL" id="JYJG01000149">
    <property type="protein sequence ID" value="KJK46982.1"/>
    <property type="molecule type" value="Genomic_DNA"/>
</dbReference>
<keyword evidence="2" id="KW-1185">Reference proteome</keyword>
<evidence type="ECO:0000313" key="1">
    <source>
        <dbReference type="EMBL" id="KJK46982.1"/>
    </source>
</evidence>
<proteinExistence type="predicted"/>
<sequence length="150" mass="15912">MDQGSSIFDTAGELISTQPGQIERNTMKQRVLTGAIAMTGLLALGAAVTPELAAASEPSVRVSVCNGNKRDQAVTVSGVNQNGQRVTTNGTAVYPPGVCGVILSSRNVYWWATGRSVQIQHWFTSETPRNTSCFIPKSAPNGSTVSCRIR</sequence>
<protein>
    <submittedName>
        <fullName evidence="1">Uncharacterized protein</fullName>
    </submittedName>
</protein>
<reference evidence="1 2" key="1">
    <citation type="submission" date="2015-02" db="EMBL/GenBank/DDBJ databases">
        <authorList>
            <person name="Ju K.-S."/>
            <person name="Doroghazi J.R."/>
            <person name="Metcalf W."/>
        </authorList>
    </citation>
    <scope>NUCLEOTIDE SEQUENCE [LARGE SCALE GENOMIC DNA]</scope>
    <source>
        <strain evidence="1 2">NRRL B-16140</strain>
    </source>
</reference>
<name>A0A0F0GYA0_LENAE</name>
<evidence type="ECO:0000313" key="2">
    <source>
        <dbReference type="Proteomes" id="UP000033393"/>
    </source>
</evidence>
<accession>A0A0F0GYA0</accession>
<gene>
    <name evidence="1" type="ORF">UK23_21755</name>
</gene>
<comment type="caution">
    <text evidence="1">The sequence shown here is derived from an EMBL/GenBank/DDBJ whole genome shotgun (WGS) entry which is preliminary data.</text>
</comment>
<dbReference type="PATRIC" id="fig|68170.10.peg.5423"/>
<organism evidence="1 2">
    <name type="scientific">Lentzea aerocolonigenes</name>
    <name type="common">Lechevalieria aerocolonigenes</name>
    <name type="synonym">Saccharothrix aerocolonigenes</name>
    <dbReference type="NCBI Taxonomy" id="68170"/>
    <lineage>
        <taxon>Bacteria</taxon>
        <taxon>Bacillati</taxon>
        <taxon>Actinomycetota</taxon>
        <taxon>Actinomycetes</taxon>
        <taxon>Pseudonocardiales</taxon>
        <taxon>Pseudonocardiaceae</taxon>
        <taxon>Lentzea</taxon>
    </lineage>
</organism>